<evidence type="ECO:0000313" key="3">
    <source>
        <dbReference type="EMBL" id="MPW27307.1"/>
    </source>
</evidence>
<keyword evidence="4" id="KW-1185">Reference proteome</keyword>
<reference evidence="3 4" key="1">
    <citation type="submission" date="2019-10" db="EMBL/GenBank/DDBJ databases">
        <title>Alkalibaculum tamaniensis sp.nov., a new alkaliphilic acetogen, isolated on methoxylated aromatics from a mud volcano.</title>
        <authorList>
            <person name="Khomyakova M.A."/>
            <person name="Merkel A.Y."/>
            <person name="Bonch-Osmolovskaya E.A."/>
            <person name="Slobodkin A.I."/>
        </authorList>
    </citation>
    <scope>NUCLEOTIDE SEQUENCE [LARGE SCALE GENOMIC DNA]</scope>
    <source>
        <strain evidence="3 4">M08DMB</strain>
    </source>
</reference>
<dbReference type="Proteomes" id="UP000440004">
    <property type="component" value="Unassembled WGS sequence"/>
</dbReference>
<dbReference type="InterPro" id="IPR006222">
    <property type="entry name" value="GCVT_N"/>
</dbReference>
<gene>
    <name evidence="3" type="ORF">GC105_16195</name>
</gene>
<dbReference type="SUPFAM" id="SSF103025">
    <property type="entry name" value="Folate-binding domain"/>
    <property type="match status" value="1"/>
</dbReference>
<keyword evidence="3" id="KW-0808">Transferase</keyword>
<feature type="binding site" evidence="1">
    <location>
        <position position="192"/>
    </location>
    <ligand>
        <name>substrate</name>
    </ligand>
</feature>
<dbReference type="PANTHER" id="PTHR43757:SF2">
    <property type="entry name" value="AMINOMETHYLTRANSFERASE, MITOCHONDRIAL"/>
    <property type="match status" value="1"/>
</dbReference>
<dbReference type="AlphaFoldDB" id="A0A6A7KDT1"/>
<organism evidence="3 4">
    <name type="scientific">Alkalibaculum sporogenes</name>
    <dbReference type="NCBI Taxonomy" id="2655001"/>
    <lineage>
        <taxon>Bacteria</taxon>
        <taxon>Bacillati</taxon>
        <taxon>Bacillota</taxon>
        <taxon>Clostridia</taxon>
        <taxon>Eubacteriales</taxon>
        <taxon>Eubacteriaceae</taxon>
        <taxon>Alkalibaculum</taxon>
    </lineage>
</organism>
<accession>A0A6A7KDT1</accession>
<dbReference type="SUPFAM" id="SSF101790">
    <property type="entry name" value="Aminomethyltransferase beta-barrel domain"/>
    <property type="match status" value="1"/>
</dbReference>
<proteinExistence type="predicted"/>
<dbReference type="InterPro" id="IPR029043">
    <property type="entry name" value="GcvT/YgfZ_C"/>
</dbReference>
<dbReference type="Pfam" id="PF01571">
    <property type="entry name" value="GCV_T"/>
    <property type="match status" value="1"/>
</dbReference>
<dbReference type="InterPro" id="IPR028896">
    <property type="entry name" value="GcvT/YgfZ/DmdA"/>
</dbReference>
<feature type="domain" description="GCVT N-terminal" evidence="2">
    <location>
        <begin position="23"/>
        <end position="226"/>
    </location>
</feature>
<protein>
    <submittedName>
        <fullName evidence="3">Aminomethyl transferase family protein</fullName>
    </submittedName>
</protein>
<evidence type="ECO:0000256" key="1">
    <source>
        <dbReference type="PIRSR" id="PIRSR006487-1"/>
    </source>
</evidence>
<dbReference type="InterPro" id="IPR027266">
    <property type="entry name" value="TrmE/GcvT-like"/>
</dbReference>
<sequence length="453" mass="51404">MSILQAGNSKILENANLTMPLGPFTSPFDYTGPKDEFLATRKTASIGCALSISPVYDVYGPDAVKLLNYVSVNRDYGKMKINSLRHTIMCNEEGLMIGHGALIKLDENHFRTYWLAPLLNYYVENLGMDVQGHMIQDEYFFQIDGPKSLEILEKACQCDLHGMKFAQRQIVNIAGSEMSIMRLGMSGNLAYEVHGPVEKGEEVYDLILEAGKEFGIKQQGYRTYRMNHTPGGYPNQYLHFCFPLMTEGDPRSKYYQEAFLNPWGITTESLLKGSCSDNHEHYYATPYDVNWGDLVNFEYDFIGKEALQKIANNPPKTVVTLEWDPDDIGKVFASQFRGTEVEPFDAIEKPLDGFEWNERPTVVYAWKVLLDGKFIGVASAKTNDYYSKRMISLAIIDKEFAVEGNEVAVLWGSPGSPQVEIKAKIAKFPYFNEEFRNEKFDTSNIPVPDFLNR</sequence>
<dbReference type="EMBL" id="WHNX01000058">
    <property type="protein sequence ID" value="MPW27307.1"/>
    <property type="molecule type" value="Genomic_DNA"/>
</dbReference>
<dbReference type="RefSeq" id="WP_152806912.1">
    <property type="nucleotide sequence ID" value="NZ_WHNX01000058.1"/>
</dbReference>
<dbReference type="Gene3D" id="3.30.1360.120">
    <property type="entry name" value="Probable tRNA modification gtpase trme, domain 1"/>
    <property type="match status" value="1"/>
</dbReference>
<dbReference type="PANTHER" id="PTHR43757">
    <property type="entry name" value="AMINOMETHYLTRANSFERASE"/>
    <property type="match status" value="1"/>
</dbReference>
<dbReference type="PIRSF" id="PIRSF006487">
    <property type="entry name" value="GcvT"/>
    <property type="match status" value="1"/>
</dbReference>
<evidence type="ECO:0000259" key="2">
    <source>
        <dbReference type="Pfam" id="PF01571"/>
    </source>
</evidence>
<comment type="caution">
    <text evidence="3">The sequence shown here is derived from an EMBL/GenBank/DDBJ whole genome shotgun (WGS) entry which is preliminary data.</text>
</comment>
<dbReference type="GO" id="GO:0016740">
    <property type="term" value="F:transferase activity"/>
    <property type="evidence" value="ECO:0007669"/>
    <property type="project" value="UniProtKB-KW"/>
</dbReference>
<name>A0A6A7KDT1_9FIRM</name>
<evidence type="ECO:0000313" key="4">
    <source>
        <dbReference type="Proteomes" id="UP000440004"/>
    </source>
</evidence>